<dbReference type="Gene3D" id="3.40.50.1110">
    <property type="entry name" value="SGNH hydrolase"/>
    <property type="match status" value="1"/>
</dbReference>
<dbReference type="InterPro" id="IPR035669">
    <property type="entry name" value="SGNH_plant_lipase-like"/>
</dbReference>
<dbReference type="InterPro" id="IPR044552">
    <property type="entry name" value="GLIP1-5/GLL25"/>
</dbReference>
<protein>
    <submittedName>
        <fullName evidence="4">GDSL-lipase</fullName>
    </submittedName>
</protein>
<comment type="similarity">
    <text evidence="1">Belongs to the 'GDSL' lipolytic enzyme family.</text>
</comment>
<organism evidence="4">
    <name type="scientific">Oxybasis rubra</name>
    <name type="common">Red goosefoot</name>
    <name type="synonym">Chenopodium rubrum</name>
    <dbReference type="NCBI Taxonomy" id="3560"/>
    <lineage>
        <taxon>Eukaryota</taxon>
        <taxon>Viridiplantae</taxon>
        <taxon>Streptophyta</taxon>
        <taxon>Embryophyta</taxon>
        <taxon>Tracheophyta</taxon>
        <taxon>Spermatophyta</taxon>
        <taxon>Magnoliopsida</taxon>
        <taxon>eudicotyledons</taxon>
        <taxon>Gunneridae</taxon>
        <taxon>Pentapetalae</taxon>
        <taxon>Caryophyllales</taxon>
        <taxon>Chenopodiaceae</taxon>
        <taxon>Chenopodioideae</taxon>
        <taxon>Atripliceae</taxon>
        <taxon>Oxybasis</taxon>
    </lineage>
</organism>
<evidence type="ECO:0000256" key="2">
    <source>
        <dbReference type="ARBA" id="ARBA00022729"/>
    </source>
</evidence>
<dbReference type="GO" id="GO:0016298">
    <property type="term" value="F:lipase activity"/>
    <property type="evidence" value="ECO:0007669"/>
    <property type="project" value="TreeGrafter"/>
</dbReference>
<dbReference type="SUPFAM" id="SSF52266">
    <property type="entry name" value="SGNH hydrolase"/>
    <property type="match status" value="1"/>
</dbReference>
<evidence type="ECO:0000313" key="4">
    <source>
        <dbReference type="EMBL" id="AAP55714.1"/>
    </source>
</evidence>
<dbReference type="PANTHER" id="PTHR45966">
    <property type="entry name" value="GDSL-LIKE LIPASE/ACYLHYDROLASE"/>
    <property type="match status" value="1"/>
</dbReference>
<reference evidence="4" key="2">
    <citation type="submission" date="2003-05" db="EMBL/GenBank/DDBJ databases">
        <title>Nucleotide sequence of a cDNA encoding an GDSL-Motif lipase/hydrolase-like protein from suspension cultured photoautotrophic Chenopodium rubrum L. cells.</title>
        <authorList>
            <person name="Valdes Dominguez O."/>
            <person name="Peters W."/>
            <person name="Beck E."/>
        </authorList>
    </citation>
    <scope>NUCLEOTIDE SEQUENCE</scope>
    <source>
        <tissue evidence="4">Hypocotyl</tissue>
    </source>
</reference>
<dbReference type="InterPro" id="IPR036514">
    <property type="entry name" value="SGNH_hydro_sf"/>
</dbReference>
<feature type="signal peptide" evidence="3">
    <location>
        <begin position="1"/>
        <end position="31"/>
    </location>
</feature>
<dbReference type="PANTHER" id="PTHR45966:SF1">
    <property type="entry name" value="GDSL ESTERASE_LIPASE 1-RELATED"/>
    <property type="match status" value="1"/>
</dbReference>
<sequence length="367" mass="41124">MAKITPKTTKMLPTLALFAAILFLSLSPSNAQYKPPLFVFGDSLYDDGMTLHNGVKGAGAEFWPYGETYFKKPAGRYSDGRLIPDFIVQFAGLPFLQPYLLPGIKDFTKGINFASAGACVLVETRPQTINLKRQVDYFLQMVQKLKQQVGDAQANQLLSEAVYLFNIAGNDYVTLLQKNVKKLPLSNFKRNRQMNMILGNLTIHIKTIYNQGGRKFAFQNLGPLGCMPSMKYMLAYKGTCAPEPQELAKMHNAKFAALAKRLQSNLPGFKYSIYDFYTSLYLRVLYGSRYGFRESQTACCGSGSYNGDFTCQKKDQSFSVCSNPNEYLWFDAAHPTDKANQAFSKEFWSGGSNLVSPYNLQNLFAAK</sequence>
<dbReference type="EMBL" id="AY299194">
    <property type="protein sequence ID" value="AAP55714.1"/>
    <property type="molecule type" value="mRNA"/>
</dbReference>
<keyword evidence="2 3" id="KW-0732">Signal</keyword>
<name>Q7Y055_OXYRB</name>
<dbReference type="AlphaFoldDB" id="Q7Y055"/>
<feature type="chain" id="PRO_5004293896" evidence="3">
    <location>
        <begin position="32"/>
        <end position="367"/>
    </location>
</feature>
<evidence type="ECO:0000256" key="1">
    <source>
        <dbReference type="ARBA" id="ARBA00008668"/>
    </source>
</evidence>
<evidence type="ECO:0000256" key="3">
    <source>
        <dbReference type="SAM" id="SignalP"/>
    </source>
</evidence>
<dbReference type="CDD" id="cd01837">
    <property type="entry name" value="SGNH_plant_lipase_like"/>
    <property type="match status" value="1"/>
</dbReference>
<reference evidence="4" key="1">
    <citation type="book" date="2001" name="17TH INTERNATIONAL CONFERENCE ON PLANT GROWTH SUBSTANCE" publisher="Unknown Publisher">
        <title>Antagonistic action of cytokinin and auxin on the expression of a putative lipase/acylhydrolase with GDSL-motif mRNA.</title>
        <editorList>
            <person name="Unknown A."/>
        </editorList>
        <authorList>
            <person name="Valdes O."/>
            <person name="Peters W."/>
            <person name="Beck E."/>
        </authorList>
    </citation>
    <scope>NUCLEOTIDE SEQUENCE</scope>
    <source>
        <tissue evidence="4">Hypocotyl</tissue>
    </source>
</reference>
<accession>Q7Y055</accession>
<proteinExistence type="evidence at transcript level"/>
<dbReference type="InterPro" id="IPR001087">
    <property type="entry name" value="GDSL"/>
</dbReference>
<dbReference type="Pfam" id="PF00657">
    <property type="entry name" value="Lipase_GDSL"/>
    <property type="match status" value="1"/>
</dbReference>